<dbReference type="AlphaFoldDB" id="A0AAW0AAQ6"/>
<comment type="caution">
    <text evidence="1">The sequence shown here is derived from an EMBL/GenBank/DDBJ whole genome shotgun (WGS) entry which is preliminary data.</text>
</comment>
<proteinExistence type="predicted"/>
<keyword evidence="2" id="KW-1185">Reference proteome</keyword>
<reference evidence="1 2" key="1">
    <citation type="journal article" date="2024" name="J Genomics">
        <title>Draft genome sequencing and assembly of Favolaschia claudopus CIRM-BRFM 2984 isolated from oak limbs.</title>
        <authorList>
            <person name="Navarro D."/>
            <person name="Drula E."/>
            <person name="Chaduli D."/>
            <person name="Cazenave R."/>
            <person name="Ahrendt S."/>
            <person name="Wang J."/>
            <person name="Lipzen A."/>
            <person name="Daum C."/>
            <person name="Barry K."/>
            <person name="Grigoriev I.V."/>
            <person name="Favel A."/>
            <person name="Rosso M.N."/>
            <person name="Martin F."/>
        </authorList>
    </citation>
    <scope>NUCLEOTIDE SEQUENCE [LARGE SCALE GENOMIC DNA]</scope>
    <source>
        <strain evidence="1 2">CIRM-BRFM 2984</strain>
    </source>
</reference>
<accession>A0AAW0AAQ6</accession>
<gene>
    <name evidence="1" type="ORF">R3P38DRAFT_3037794</name>
</gene>
<name>A0AAW0AAQ6_9AGAR</name>
<protein>
    <submittedName>
        <fullName evidence="1">Tyrosinase central domain-containing protein</fullName>
    </submittedName>
</protein>
<sequence length="279" mass="31984">MAELSVPPELEREIFETTAAKFPKSIPALLRVARRVHIWIEPLLYRVIQLDDDSDLENAVFRAMKRNDAPEFFHRAVHHLVLQSDGRGPNVLQLLSLCTGLREFGCMNSLANHTMLPILAEMRDLRRMCCSLASLFGSVESIDIKHPVLQSITHLDVFDDNCWNLLGPVLQLPTLTHLCFNKNHWETLARDGLPVAAADCPALQILLFQWPAGSESHKHYDSIKEPRLYDLPVVVGLYDEYWAEMEAEARGCLKFWAEADDFISRRRKGDIEATRFWIH</sequence>
<dbReference type="Proteomes" id="UP001362999">
    <property type="component" value="Unassembled WGS sequence"/>
</dbReference>
<evidence type="ECO:0000313" key="1">
    <source>
        <dbReference type="EMBL" id="KAK7006304.1"/>
    </source>
</evidence>
<dbReference type="SUPFAM" id="SSF52058">
    <property type="entry name" value="L domain-like"/>
    <property type="match status" value="1"/>
</dbReference>
<evidence type="ECO:0000313" key="2">
    <source>
        <dbReference type="Proteomes" id="UP001362999"/>
    </source>
</evidence>
<organism evidence="1 2">
    <name type="scientific">Favolaschia claudopus</name>
    <dbReference type="NCBI Taxonomy" id="2862362"/>
    <lineage>
        <taxon>Eukaryota</taxon>
        <taxon>Fungi</taxon>
        <taxon>Dikarya</taxon>
        <taxon>Basidiomycota</taxon>
        <taxon>Agaricomycotina</taxon>
        <taxon>Agaricomycetes</taxon>
        <taxon>Agaricomycetidae</taxon>
        <taxon>Agaricales</taxon>
        <taxon>Marasmiineae</taxon>
        <taxon>Mycenaceae</taxon>
        <taxon>Favolaschia</taxon>
    </lineage>
</organism>
<dbReference type="EMBL" id="JAWWNJ010000076">
    <property type="protein sequence ID" value="KAK7006304.1"/>
    <property type="molecule type" value="Genomic_DNA"/>
</dbReference>